<dbReference type="Proteomes" id="UP000316759">
    <property type="component" value="Unassembled WGS sequence"/>
</dbReference>
<reference evidence="2 3" key="1">
    <citation type="submission" date="2019-04" db="EMBL/GenBank/DDBJ databases">
        <title>Annotation for the trematode Fasciola gigantica.</title>
        <authorList>
            <person name="Choi Y.-J."/>
        </authorList>
    </citation>
    <scope>NUCLEOTIDE SEQUENCE [LARGE SCALE GENOMIC DNA]</scope>
    <source>
        <strain evidence="2">Uganda_cow_1</strain>
    </source>
</reference>
<gene>
    <name evidence="2" type="ORF">FGIG_06151</name>
</gene>
<proteinExistence type="predicted"/>
<feature type="region of interest" description="Disordered" evidence="1">
    <location>
        <begin position="70"/>
        <end position="97"/>
    </location>
</feature>
<dbReference type="AlphaFoldDB" id="A0A504Z5C7"/>
<evidence type="ECO:0000313" key="3">
    <source>
        <dbReference type="Proteomes" id="UP000316759"/>
    </source>
</evidence>
<protein>
    <submittedName>
        <fullName evidence="2">Uncharacterized protein</fullName>
    </submittedName>
</protein>
<dbReference type="EMBL" id="SUNJ01003573">
    <property type="protein sequence ID" value="TPP65148.1"/>
    <property type="molecule type" value="Genomic_DNA"/>
</dbReference>
<keyword evidence="3" id="KW-1185">Reference proteome</keyword>
<organism evidence="2 3">
    <name type="scientific">Fasciola gigantica</name>
    <name type="common">Giant liver fluke</name>
    <dbReference type="NCBI Taxonomy" id="46835"/>
    <lineage>
        <taxon>Eukaryota</taxon>
        <taxon>Metazoa</taxon>
        <taxon>Spiralia</taxon>
        <taxon>Lophotrochozoa</taxon>
        <taxon>Platyhelminthes</taxon>
        <taxon>Trematoda</taxon>
        <taxon>Digenea</taxon>
        <taxon>Plagiorchiida</taxon>
        <taxon>Echinostomata</taxon>
        <taxon>Echinostomatoidea</taxon>
        <taxon>Fasciolidae</taxon>
        <taxon>Fasciola</taxon>
    </lineage>
</organism>
<evidence type="ECO:0000313" key="2">
    <source>
        <dbReference type="EMBL" id="TPP65148.1"/>
    </source>
</evidence>
<name>A0A504Z5C7_FASGI</name>
<accession>A0A504Z5C7</accession>
<comment type="caution">
    <text evidence="2">The sequence shown here is derived from an EMBL/GenBank/DDBJ whole genome shotgun (WGS) entry which is preliminary data.</text>
</comment>
<evidence type="ECO:0000256" key="1">
    <source>
        <dbReference type="SAM" id="MobiDB-lite"/>
    </source>
</evidence>
<sequence>MWTKTAPAERPLLQDKAEDENHELRKLLSKIYEAEEYRVQTVNSSPGTLRVSSLSSPYYFASLAHSSPKRTYQPRAHGFVDPTSFRDGGHKRAPYPR</sequence>